<dbReference type="EMBL" id="JTJJ01000018">
    <property type="protein sequence ID" value="KHJ69276.1"/>
    <property type="molecule type" value="Genomic_DNA"/>
</dbReference>
<accession>A0A0B1RC82</accession>
<protein>
    <submittedName>
        <fullName evidence="7">Phenylacetaldoxime dehydratase</fullName>
    </submittedName>
</protein>
<gene>
    <name evidence="7" type="ORF">QU24_04340</name>
</gene>
<dbReference type="GO" id="GO:0016829">
    <property type="term" value="F:lyase activity"/>
    <property type="evidence" value="ECO:0007669"/>
    <property type="project" value="UniProtKB-KW"/>
</dbReference>
<comment type="cofactor">
    <cofactor evidence="1">
        <name>heme b</name>
        <dbReference type="ChEBI" id="CHEBI:60344"/>
    </cofactor>
</comment>
<comment type="caution">
    <text evidence="7">The sequence shown here is derived from an EMBL/GenBank/DDBJ whole genome shotgun (WGS) entry which is preliminary data.</text>
</comment>
<keyword evidence="3" id="KW-0479">Metal-binding</keyword>
<keyword evidence="4" id="KW-0408">Iron</keyword>
<evidence type="ECO:0000256" key="3">
    <source>
        <dbReference type="ARBA" id="ARBA00022723"/>
    </source>
</evidence>
<proteinExistence type="inferred from homology"/>
<dbReference type="Pfam" id="PF13816">
    <property type="entry name" value="Dehydratase_hem"/>
    <property type="match status" value="1"/>
</dbReference>
<evidence type="ECO:0000256" key="5">
    <source>
        <dbReference type="ARBA" id="ARBA00023239"/>
    </source>
</evidence>
<comment type="similarity">
    <text evidence="6">Belongs to the heme-containing dehydratase family.</text>
</comment>
<evidence type="ECO:0000256" key="2">
    <source>
        <dbReference type="ARBA" id="ARBA00022617"/>
    </source>
</evidence>
<reference evidence="7 8" key="1">
    <citation type="submission" date="2014-11" db="EMBL/GenBank/DDBJ databases">
        <title>Genome sequencing of Pantoea rodasii ND03.</title>
        <authorList>
            <person name="Muhamad Yunos N.Y."/>
            <person name="Chan K.-G."/>
        </authorList>
    </citation>
    <scope>NUCLEOTIDE SEQUENCE [LARGE SCALE GENOMIC DNA]</scope>
    <source>
        <strain evidence="7 8">ND03</strain>
    </source>
</reference>
<dbReference type="Proteomes" id="UP000030853">
    <property type="component" value="Unassembled WGS sequence"/>
</dbReference>
<dbReference type="AlphaFoldDB" id="A0A0B1RC82"/>
<dbReference type="RefSeq" id="WP_039328711.1">
    <property type="nucleotide sequence ID" value="NZ_JTJJ01000018.1"/>
</dbReference>
<evidence type="ECO:0000256" key="6">
    <source>
        <dbReference type="ARBA" id="ARBA00034312"/>
    </source>
</evidence>
<sequence>MESAIPEHLRTLRRCSSAMPEEHKPPFPAWTARFSPLTGRVVMAYFGIQGRNCPDISALNEVTARFSSADGPGHWDIASCKDHAGFYNLMAIAYWSSAEQFESWKQSSLFHIWWNSPERESGDYGFFLEIVCPQPESFETIFSDKASPEGVARLAEGMSGEIREHGYWGSARDRLPAAQNTLLRGTGKSRSLTASGKRILLTGSNNLCLIRSGQDWSATQQEERQKYLTEVEPVLHQGMNFLRDQGHAIGCLSCRYMQVLDPSSHVLTEKTFGLAHFADMAALELWAKSHPTHVAIFGGFMRYVKELNFNIALRLWHEIVVVPAESQYFEYVNCHPGTGLLRQDSGGSL</sequence>
<evidence type="ECO:0000313" key="8">
    <source>
        <dbReference type="Proteomes" id="UP000030853"/>
    </source>
</evidence>
<dbReference type="InterPro" id="IPR025702">
    <property type="entry name" value="OXD"/>
</dbReference>
<dbReference type="GO" id="GO:0046872">
    <property type="term" value="F:metal ion binding"/>
    <property type="evidence" value="ECO:0007669"/>
    <property type="project" value="UniProtKB-KW"/>
</dbReference>
<organism evidence="7 8">
    <name type="scientific">Pantoea rodasii</name>
    <dbReference type="NCBI Taxonomy" id="1076549"/>
    <lineage>
        <taxon>Bacteria</taxon>
        <taxon>Pseudomonadati</taxon>
        <taxon>Pseudomonadota</taxon>
        <taxon>Gammaproteobacteria</taxon>
        <taxon>Enterobacterales</taxon>
        <taxon>Erwiniaceae</taxon>
        <taxon>Pantoea</taxon>
    </lineage>
</organism>
<evidence type="ECO:0000313" key="7">
    <source>
        <dbReference type="EMBL" id="KHJ69276.1"/>
    </source>
</evidence>
<keyword evidence="2" id="KW-0349">Heme</keyword>
<evidence type="ECO:0000256" key="4">
    <source>
        <dbReference type="ARBA" id="ARBA00023004"/>
    </source>
</evidence>
<keyword evidence="5" id="KW-0456">Lyase</keyword>
<evidence type="ECO:0000256" key="1">
    <source>
        <dbReference type="ARBA" id="ARBA00001970"/>
    </source>
</evidence>
<name>A0A0B1RC82_9GAMM</name>